<dbReference type="STRING" id="1094497.BVwin_13510"/>
<dbReference type="SUPFAM" id="SSF81901">
    <property type="entry name" value="HCP-like"/>
    <property type="match status" value="2"/>
</dbReference>
<dbReference type="PANTHER" id="PTHR11102">
    <property type="entry name" value="SEL-1-LIKE PROTEIN"/>
    <property type="match status" value="1"/>
</dbReference>
<reference evidence="2 3" key="1">
    <citation type="submission" date="2018-12" db="EMBL/GenBank/DDBJ databases">
        <authorList>
            <consortium name="Pathogen Informatics"/>
        </authorList>
    </citation>
    <scope>NUCLEOTIDE SEQUENCE [LARGE SCALE GENOMIC DNA]</scope>
    <source>
        <strain evidence="2 3">NCTC12905</strain>
    </source>
</reference>
<evidence type="ECO:0000313" key="2">
    <source>
        <dbReference type="EMBL" id="VEJ44432.1"/>
    </source>
</evidence>
<dbReference type="Pfam" id="PF08238">
    <property type="entry name" value="Sel1"/>
    <property type="match status" value="6"/>
</dbReference>
<dbReference type="Gene3D" id="1.25.40.10">
    <property type="entry name" value="Tetratricopeptide repeat domain"/>
    <property type="match status" value="2"/>
</dbReference>
<keyword evidence="1" id="KW-0732">Signal</keyword>
<feature type="chain" id="PRO_5018973887" evidence="1">
    <location>
        <begin position="28"/>
        <end position="350"/>
    </location>
</feature>
<protein>
    <submittedName>
        <fullName evidence="2">Sel1 repeat</fullName>
    </submittedName>
</protein>
<dbReference type="InterPro" id="IPR011990">
    <property type="entry name" value="TPR-like_helical_dom_sf"/>
</dbReference>
<feature type="signal peptide" evidence="1">
    <location>
        <begin position="1"/>
        <end position="27"/>
    </location>
</feature>
<dbReference type="PANTHER" id="PTHR11102:SF160">
    <property type="entry name" value="ERAD-ASSOCIATED E3 UBIQUITIN-PROTEIN LIGASE COMPONENT HRD3"/>
    <property type="match status" value="1"/>
</dbReference>
<organism evidence="2 3">
    <name type="scientific">Bartonella vinsonii</name>
    <name type="common">Rochalimaea vinsonii</name>
    <dbReference type="NCBI Taxonomy" id="33047"/>
    <lineage>
        <taxon>Bacteria</taxon>
        <taxon>Pseudomonadati</taxon>
        <taxon>Pseudomonadota</taxon>
        <taxon>Alphaproteobacteria</taxon>
        <taxon>Hyphomicrobiales</taxon>
        <taxon>Bartonellaceae</taxon>
        <taxon>Bartonella</taxon>
    </lineage>
</organism>
<dbReference type="InterPro" id="IPR006597">
    <property type="entry name" value="Sel1-like"/>
</dbReference>
<accession>A0A448V3S7</accession>
<evidence type="ECO:0000256" key="1">
    <source>
        <dbReference type="SAM" id="SignalP"/>
    </source>
</evidence>
<evidence type="ECO:0000313" key="3">
    <source>
        <dbReference type="Proteomes" id="UP000274201"/>
    </source>
</evidence>
<dbReference type="Proteomes" id="UP000274201">
    <property type="component" value="Chromosome"/>
</dbReference>
<proteinExistence type="predicted"/>
<dbReference type="SMART" id="SM00671">
    <property type="entry name" value="SEL1"/>
    <property type="match status" value="6"/>
</dbReference>
<dbReference type="EMBL" id="LR134529">
    <property type="protein sequence ID" value="VEJ44432.1"/>
    <property type="molecule type" value="Genomic_DNA"/>
</dbReference>
<gene>
    <name evidence="2" type="ORF">NCTC12905_00068</name>
</gene>
<name>A0A448V3S7_BARVI</name>
<dbReference type="AlphaFoldDB" id="A0A448V3S7"/>
<dbReference type="InterPro" id="IPR050767">
    <property type="entry name" value="Sel1_AlgK"/>
</dbReference>
<sequence>MIKKGMIKRSFFILIVVWLATTVESSANITEEASNLEHSLNTIQESSETKEPFQPLQAGQYDQAYDYYIQGYYLKAFREALRRAEQNDPFAQTLLARIYMEGCAVPIDGARAALWYGRAAKQGEPQAQLRYGLMLFDGHFITQNQELGGQFIQKAVEAGVKESYFYYGQMLLYKASREKQALPGVSSQNRESEAKEQALKWFLKGAALGDANAAFAAARILATGTLTRPKDDRNARKLMEAAAQNKHFEAQILLAQWLVQGRGGETDFQRAFRLLLGHAHDMIPPAQISLARLYRDGIGTKGDIIMAAAWYILAKQAKMEAPDLEMMLQGMNNTQLEKAQKEAIKLLPIF</sequence>